<name>A0ABN3HQ99_9ACTN</name>
<accession>A0ABN3HQ99</accession>
<evidence type="ECO:0000313" key="2">
    <source>
        <dbReference type="EMBL" id="GAA2385596.1"/>
    </source>
</evidence>
<reference evidence="2 3" key="1">
    <citation type="journal article" date="2019" name="Int. J. Syst. Evol. Microbiol.">
        <title>The Global Catalogue of Microorganisms (GCM) 10K type strain sequencing project: providing services to taxonomists for standard genome sequencing and annotation.</title>
        <authorList>
            <consortium name="The Broad Institute Genomics Platform"/>
            <consortium name="The Broad Institute Genome Sequencing Center for Infectious Disease"/>
            <person name="Wu L."/>
            <person name="Ma J."/>
        </authorList>
    </citation>
    <scope>NUCLEOTIDE SEQUENCE [LARGE SCALE GENOMIC DNA]</scope>
    <source>
        <strain evidence="2 3">JCM 3272</strain>
    </source>
</reference>
<dbReference type="SUPFAM" id="SSF52540">
    <property type="entry name" value="P-loop containing nucleoside triphosphate hydrolases"/>
    <property type="match status" value="1"/>
</dbReference>
<feature type="compositionally biased region" description="Low complexity" evidence="1">
    <location>
        <begin position="28"/>
        <end position="85"/>
    </location>
</feature>
<organism evidence="2 3">
    <name type="scientific">Dactylosporangium salmoneum</name>
    <dbReference type="NCBI Taxonomy" id="53361"/>
    <lineage>
        <taxon>Bacteria</taxon>
        <taxon>Bacillati</taxon>
        <taxon>Actinomycetota</taxon>
        <taxon>Actinomycetes</taxon>
        <taxon>Micromonosporales</taxon>
        <taxon>Micromonosporaceae</taxon>
        <taxon>Dactylosporangium</taxon>
    </lineage>
</organism>
<evidence type="ECO:0000313" key="3">
    <source>
        <dbReference type="Proteomes" id="UP001501444"/>
    </source>
</evidence>
<feature type="region of interest" description="Disordered" evidence="1">
    <location>
        <begin position="1"/>
        <end position="126"/>
    </location>
</feature>
<evidence type="ECO:0000256" key="1">
    <source>
        <dbReference type="SAM" id="MobiDB-lite"/>
    </source>
</evidence>
<keyword evidence="3" id="KW-1185">Reference proteome</keyword>
<dbReference type="Proteomes" id="UP001501444">
    <property type="component" value="Unassembled WGS sequence"/>
</dbReference>
<dbReference type="EMBL" id="BAAARV010000098">
    <property type="protein sequence ID" value="GAA2385596.1"/>
    <property type="molecule type" value="Genomic_DNA"/>
</dbReference>
<sequence>MTTPQDPYADDPRPSYDPPEPTTQNPFAAAADRPNQPAARPNASADRQNPFAAAAAPPANGNAPVTVTTAVPPVTSAPPASSVPPSYTPPPATAVPRQSPPNEGLRITLPNLPADNPAPIPTRTMSEPAPLPIPGSGGSRGDSTVRIGLWGSSRSGKSTYLASLPLAAMQGRHGTWIVAGTDEAAAQFLNESVNQLAGARRFPAASTSMEGISWSFHGTPPPGGFNSILRSIGVRRSAEVQFTLELYDPPGQYYRSNNVDPQALEHLANANGLIYLVDPVVDAQRGDESFQYFYGALQLLTARMAAEGRLVKGRLPHAIAVCVTKFDDEAFFRRLVAQTDLVTQDSDGHRLPRVPQERSQEFFDWVCARVLGGSAGMVQEGLQAYFHPDRIQYFATSSVGFRLNHNQIFDFRDFSNVATRAGQQPEVRDRPRPINVLEPLIFLEQRIRSGRR</sequence>
<proteinExistence type="predicted"/>
<protein>
    <submittedName>
        <fullName evidence="2">Uncharacterized protein</fullName>
    </submittedName>
</protein>
<dbReference type="InterPro" id="IPR027417">
    <property type="entry name" value="P-loop_NTPase"/>
</dbReference>
<dbReference type="RefSeq" id="WP_344619364.1">
    <property type="nucleotide sequence ID" value="NZ_BAAARV010000098.1"/>
</dbReference>
<comment type="caution">
    <text evidence="2">The sequence shown here is derived from an EMBL/GenBank/DDBJ whole genome shotgun (WGS) entry which is preliminary data.</text>
</comment>
<gene>
    <name evidence="2" type="ORF">GCM10010170_095530</name>
</gene>